<gene>
    <name evidence="1" type="ORF">AN216_11145</name>
</gene>
<dbReference type="PATRIC" id="fig|1075402.3.peg.4916"/>
<name>A0A1E7KHU7_9ACTN</name>
<keyword evidence="2" id="KW-1185">Reference proteome</keyword>
<dbReference type="Proteomes" id="UP000176101">
    <property type="component" value="Unassembled WGS sequence"/>
</dbReference>
<comment type="caution">
    <text evidence="1">The sequence shown here is derived from an EMBL/GenBank/DDBJ whole genome shotgun (WGS) entry which is preliminary data.</text>
</comment>
<dbReference type="InterPro" id="IPR046175">
    <property type="entry name" value="DUF6177"/>
</dbReference>
<dbReference type="OrthoDB" id="5103427at2"/>
<dbReference type="STRING" id="1075402.AN216_11145"/>
<protein>
    <submittedName>
        <fullName evidence="1">Uncharacterized protein</fullName>
    </submittedName>
</protein>
<reference evidence="1 2" key="1">
    <citation type="journal article" date="2016" name="Front. Microbiol.">
        <title>Comparative Genomics Analysis of Streptomyces Species Reveals Their Adaptation to the Marine Environment and Their Diversity at the Genomic Level.</title>
        <authorList>
            <person name="Tian X."/>
            <person name="Zhang Z."/>
            <person name="Yang T."/>
            <person name="Chen M."/>
            <person name="Li J."/>
            <person name="Chen F."/>
            <person name="Yang J."/>
            <person name="Li W."/>
            <person name="Zhang B."/>
            <person name="Zhang Z."/>
            <person name="Wu J."/>
            <person name="Zhang C."/>
            <person name="Long L."/>
            <person name="Xiao J."/>
        </authorList>
    </citation>
    <scope>NUCLEOTIDE SEQUENCE [LARGE SCALE GENOMIC DNA]</scope>
    <source>
        <strain evidence="1 2">SCSIO 02100</strain>
    </source>
</reference>
<dbReference type="RefSeq" id="WP_070196490.1">
    <property type="nucleotide sequence ID" value="NZ_LJGU01000119.1"/>
</dbReference>
<organism evidence="1 2">
    <name type="scientific">Streptomyces oceani</name>
    <dbReference type="NCBI Taxonomy" id="1075402"/>
    <lineage>
        <taxon>Bacteria</taxon>
        <taxon>Bacillati</taxon>
        <taxon>Actinomycetota</taxon>
        <taxon>Actinomycetes</taxon>
        <taxon>Kitasatosporales</taxon>
        <taxon>Streptomycetaceae</taxon>
        <taxon>Streptomyces</taxon>
    </lineage>
</organism>
<accession>A0A1E7KHU7</accession>
<dbReference type="AlphaFoldDB" id="A0A1E7KHU7"/>
<evidence type="ECO:0000313" key="2">
    <source>
        <dbReference type="Proteomes" id="UP000176101"/>
    </source>
</evidence>
<dbReference type="Pfam" id="PF19674">
    <property type="entry name" value="DUF6177"/>
    <property type="match status" value="1"/>
</dbReference>
<evidence type="ECO:0000313" key="1">
    <source>
        <dbReference type="EMBL" id="OEV03424.1"/>
    </source>
</evidence>
<dbReference type="EMBL" id="LJGU01000119">
    <property type="protein sequence ID" value="OEV03424.1"/>
    <property type="molecule type" value="Genomic_DNA"/>
</dbReference>
<proteinExistence type="predicted"/>
<sequence length="475" mass="49650">MTTDRIALTESMPDAWSLLAGLMSGGPDTTLDTGAEGALLRLCDTEGRPLATVEAPMLVRTSSEVERLLGVPADGPVWWTEVRAATGVEGAVELAGTAVSRLVARLGGRVWPAEAAAPDHGSAPVTPGTATAIPAAAQPAVDVLTETTAVVVQERPVVAMTAWLSDALRATAESERGLHLVTPDTSRLTLPTRTALSGPPNRWVVQDGAGGYYDGLSGARLRWQDGTFQSSGALAECFTSGDTGEVGQAGEETQLLLSFRTRQRSSPELSLGGALETVWEAVTGAPPAGWGTAEPAGSPWSRQQLTDFVRDRAPESTWLVAVGSGERAVVATHRTDVTTSGVEEDVTLALGYPAGQGLPLPGLVELAARLVAEHGLVSMLVQRRAARADLTVPARLEAPPIPLAFALGSVDMDEVGVERARSTPLPGAPVQLGPAGDAGFYYELPAPDPATAWEWLHELFAHLDVARQGETHAED</sequence>